<protein>
    <recommendedName>
        <fullName evidence="4">PepSY domain-containing protein</fullName>
    </recommendedName>
</protein>
<reference evidence="2" key="2">
    <citation type="submission" date="2021-04" db="EMBL/GenBank/DDBJ databases">
        <authorList>
            <person name="Gilroy R."/>
        </authorList>
    </citation>
    <scope>NUCLEOTIDE SEQUENCE</scope>
    <source>
        <strain evidence="2">ChiW4-1371</strain>
    </source>
</reference>
<comment type="caution">
    <text evidence="2">The sequence shown here is derived from an EMBL/GenBank/DDBJ whole genome shotgun (WGS) entry which is preliminary data.</text>
</comment>
<evidence type="ECO:0008006" key="4">
    <source>
        <dbReference type="Google" id="ProtNLM"/>
    </source>
</evidence>
<evidence type="ECO:0000313" key="2">
    <source>
        <dbReference type="EMBL" id="HIZ90235.1"/>
    </source>
</evidence>
<feature type="signal peptide" evidence="1">
    <location>
        <begin position="1"/>
        <end position="20"/>
    </location>
</feature>
<evidence type="ECO:0000313" key="3">
    <source>
        <dbReference type="Proteomes" id="UP000824176"/>
    </source>
</evidence>
<dbReference type="EMBL" id="DXAQ01000147">
    <property type="protein sequence ID" value="HIZ90235.1"/>
    <property type="molecule type" value="Genomic_DNA"/>
</dbReference>
<dbReference type="Proteomes" id="UP000824176">
    <property type="component" value="Unassembled WGS sequence"/>
</dbReference>
<reference evidence="2" key="1">
    <citation type="journal article" date="2021" name="PeerJ">
        <title>Extensive microbial diversity within the chicken gut microbiome revealed by metagenomics and culture.</title>
        <authorList>
            <person name="Gilroy R."/>
            <person name="Ravi A."/>
            <person name="Getino M."/>
            <person name="Pursley I."/>
            <person name="Horton D.L."/>
            <person name="Alikhan N.F."/>
            <person name="Baker D."/>
            <person name="Gharbi K."/>
            <person name="Hall N."/>
            <person name="Watson M."/>
            <person name="Adriaenssens E.M."/>
            <person name="Foster-Nyarko E."/>
            <person name="Jarju S."/>
            <person name="Secka A."/>
            <person name="Antonio M."/>
            <person name="Oren A."/>
            <person name="Chaudhuri R.R."/>
            <person name="La Ragione R."/>
            <person name="Hildebrand F."/>
            <person name="Pallen M.J."/>
        </authorList>
    </citation>
    <scope>NUCLEOTIDE SEQUENCE</scope>
    <source>
        <strain evidence="2">ChiW4-1371</strain>
    </source>
</reference>
<organism evidence="2 3">
    <name type="scientific">Candidatus Mucispirillum faecigallinarum</name>
    <dbReference type="NCBI Taxonomy" id="2838699"/>
    <lineage>
        <taxon>Bacteria</taxon>
        <taxon>Pseudomonadati</taxon>
        <taxon>Deferribacterota</taxon>
        <taxon>Deferribacteres</taxon>
        <taxon>Deferribacterales</taxon>
        <taxon>Mucispirillaceae</taxon>
        <taxon>Mucispirillum</taxon>
    </lineage>
</organism>
<name>A0A9D2GWW8_9BACT</name>
<proteinExistence type="predicted"/>
<evidence type="ECO:0000256" key="1">
    <source>
        <dbReference type="SAM" id="SignalP"/>
    </source>
</evidence>
<accession>A0A9D2GWW8</accession>
<sequence length="142" mass="15182">MKRVVLTLILVFAAAGFVFAQSNAGAAQQNNKGAYYNCPYPDCPLCTGGVYGPGMGKGGRAGKGMAMGEPVIVTTDQAKNAVEKYIQNLKGYYIETVESFNRAGGGITSYRVYVKDGSGNSFFYHVDPWGRVGGPIAYTRTK</sequence>
<keyword evidence="1" id="KW-0732">Signal</keyword>
<dbReference type="AlphaFoldDB" id="A0A9D2GWW8"/>
<gene>
    <name evidence="2" type="ORF">H9804_09835</name>
</gene>
<feature type="chain" id="PRO_5038571537" description="PepSY domain-containing protein" evidence="1">
    <location>
        <begin position="21"/>
        <end position="142"/>
    </location>
</feature>